<name>A0A1N6NDN8_9GAMM</name>
<dbReference type="RefSeq" id="WP_076460188.1">
    <property type="nucleotide sequence ID" value="NZ_FTMN01000001.1"/>
</dbReference>
<feature type="domain" description="Heme NO-binding" evidence="1">
    <location>
        <begin position="2"/>
        <end position="160"/>
    </location>
</feature>
<dbReference type="InterPro" id="IPR024096">
    <property type="entry name" value="NO_sig/Golgi_transp_ligand-bd"/>
</dbReference>
<dbReference type="InterPro" id="IPR038158">
    <property type="entry name" value="H-NOX_domain_sf"/>
</dbReference>
<dbReference type="Pfam" id="PF07700">
    <property type="entry name" value="HNOB"/>
    <property type="match status" value="1"/>
</dbReference>
<dbReference type="Gene3D" id="3.90.1520.10">
    <property type="entry name" value="H-NOX domain"/>
    <property type="match status" value="1"/>
</dbReference>
<dbReference type="InterPro" id="IPR011644">
    <property type="entry name" value="Heme_NO-bd"/>
</dbReference>
<keyword evidence="3" id="KW-1185">Reference proteome</keyword>
<protein>
    <submittedName>
        <fullName evidence="2">Haem-NO-binding</fullName>
    </submittedName>
</protein>
<dbReference type="STRING" id="49186.SAMN05421647_101244"/>
<evidence type="ECO:0000313" key="2">
    <source>
        <dbReference type="EMBL" id="SIP90204.1"/>
    </source>
</evidence>
<evidence type="ECO:0000259" key="1">
    <source>
        <dbReference type="Pfam" id="PF07700"/>
    </source>
</evidence>
<dbReference type="GO" id="GO:0020037">
    <property type="term" value="F:heme binding"/>
    <property type="evidence" value="ECO:0007669"/>
    <property type="project" value="InterPro"/>
</dbReference>
<gene>
    <name evidence="2" type="ORF">SAMN05421647_101244</name>
</gene>
<dbReference type="AlphaFoldDB" id="A0A1N6NDN8"/>
<accession>A0A1N6NDN8</accession>
<reference evidence="2 3" key="1">
    <citation type="submission" date="2017-01" db="EMBL/GenBank/DDBJ databases">
        <authorList>
            <person name="Mah S.A."/>
            <person name="Swanson W.J."/>
            <person name="Moy G.W."/>
            <person name="Vacquier V.D."/>
        </authorList>
    </citation>
    <scope>NUCLEOTIDE SEQUENCE [LARGE SCALE GENOMIC DNA]</scope>
    <source>
        <strain evidence="2 3">DSM 7027</strain>
    </source>
</reference>
<organism evidence="2 3">
    <name type="scientific">Marinobacterium stanieri</name>
    <dbReference type="NCBI Taxonomy" id="49186"/>
    <lineage>
        <taxon>Bacteria</taxon>
        <taxon>Pseudomonadati</taxon>
        <taxon>Pseudomonadota</taxon>
        <taxon>Gammaproteobacteria</taxon>
        <taxon>Oceanospirillales</taxon>
        <taxon>Oceanospirillaceae</taxon>
        <taxon>Marinobacterium</taxon>
    </lineage>
</organism>
<dbReference type="eggNOG" id="COG1719">
    <property type="taxonomic scope" value="Bacteria"/>
</dbReference>
<sequence length="180" mass="20246">MKGVVFNILEEMVLEKGGMEAWNEILAQSSDASGIYTSAISYPDSELFALVGGVAEYLDLPVQEVVKGFGEYMFGKLSRRYPMFMEDSPDLFTFLESIDGVIHVEVNKLYENPSLPRIQCTRTDDKLIMNYRSERKLCMLAEGLTFGAAKYYATPITITHSQCMHDGADHCVLEVQYIDA</sequence>
<evidence type="ECO:0000313" key="3">
    <source>
        <dbReference type="Proteomes" id="UP000186895"/>
    </source>
</evidence>
<dbReference type="EMBL" id="FTMN01000001">
    <property type="protein sequence ID" value="SIP90204.1"/>
    <property type="molecule type" value="Genomic_DNA"/>
</dbReference>
<dbReference type="SUPFAM" id="SSF111126">
    <property type="entry name" value="Ligand-binding domain in the NO signalling and Golgi transport"/>
    <property type="match status" value="1"/>
</dbReference>
<proteinExistence type="predicted"/>
<dbReference type="Proteomes" id="UP000186895">
    <property type="component" value="Unassembled WGS sequence"/>
</dbReference>